<dbReference type="EMBL" id="JAMZDE010000005">
    <property type="protein sequence ID" value="MCP1338811.1"/>
    <property type="molecule type" value="Genomic_DNA"/>
</dbReference>
<dbReference type="Pfam" id="PF00930">
    <property type="entry name" value="DPPIV_N"/>
    <property type="match status" value="1"/>
</dbReference>
<dbReference type="PANTHER" id="PTHR11731">
    <property type="entry name" value="PROTEASE FAMILY S9B,C DIPEPTIDYL-PEPTIDASE IV-RELATED"/>
    <property type="match status" value="1"/>
</dbReference>
<organism evidence="3 4">
    <name type="scientific">Idiomarina rhizosphaerae</name>
    <dbReference type="NCBI Taxonomy" id="2961572"/>
    <lineage>
        <taxon>Bacteria</taxon>
        <taxon>Pseudomonadati</taxon>
        <taxon>Pseudomonadota</taxon>
        <taxon>Gammaproteobacteria</taxon>
        <taxon>Alteromonadales</taxon>
        <taxon>Idiomarinaceae</taxon>
        <taxon>Idiomarina</taxon>
    </lineage>
</organism>
<dbReference type="RefSeq" id="WP_253618164.1">
    <property type="nucleotide sequence ID" value="NZ_JAMZDE010000005.1"/>
</dbReference>
<dbReference type="GO" id="GO:0008236">
    <property type="term" value="F:serine-type peptidase activity"/>
    <property type="evidence" value="ECO:0007669"/>
    <property type="project" value="InterPro"/>
</dbReference>
<dbReference type="PROSITE" id="PS51257">
    <property type="entry name" value="PROKAR_LIPOPROTEIN"/>
    <property type="match status" value="1"/>
</dbReference>
<evidence type="ECO:0000259" key="2">
    <source>
        <dbReference type="Pfam" id="PF00930"/>
    </source>
</evidence>
<dbReference type="SUPFAM" id="SSF53474">
    <property type="entry name" value="alpha/beta-Hydrolases"/>
    <property type="match status" value="1"/>
</dbReference>
<dbReference type="PANTHER" id="PTHR11731:SF193">
    <property type="entry name" value="DIPEPTIDYL PEPTIDASE 9"/>
    <property type="match status" value="1"/>
</dbReference>
<dbReference type="InterPro" id="IPR001375">
    <property type="entry name" value="Peptidase_S9_cat"/>
</dbReference>
<dbReference type="InterPro" id="IPR029058">
    <property type="entry name" value="AB_hydrolase_fold"/>
</dbReference>
<comment type="caution">
    <text evidence="3">The sequence shown here is derived from an EMBL/GenBank/DDBJ whole genome shotgun (WGS) entry which is preliminary data.</text>
</comment>
<evidence type="ECO:0000313" key="3">
    <source>
        <dbReference type="EMBL" id="MCP1338811.1"/>
    </source>
</evidence>
<evidence type="ECO:0000259" key="1">
    <source>
        <dbReference type="Pfam" id="PF00326"/>
    </source>
</evidence>
<accession>A0A9X2G074</accession>
<feature type="domain" description="Peptidase S9 prolyl oligopeptidase catalytic" evidence="1">
    <location>
        <begin position="564"/>
        <end position="760"/>
    </location>
</feature>
<keyword evidence="4" id="KW-1185">Reference proteome</keyword>
<feature type="domain" description="Dipeptidylpeptidase IV N-terminal" evidence="2">
    <location>
        <begin position="124"/>
        <end position="469"/>
    </location>
</feature>
<reference evidence="3" key="1">
    <citation type="submission" date="2022-06" db="EMBL/GenBank/DDBJ databases">
        <title>Idiomarina rhizosphaerae M1R2S28.</title>
        <authorList>
            <person name="Sun J.-Q."/>
            <person name="Li L.-F."/>
        </authorList>
    </citation>
    <scope>NUCLEOTIDE SEQUENCE</scope>
    <source>
        <strain evidence="3">M1R2S28</strain>
    </source>
</reference>
<evidence type="ECO:0000313" key="4">
    <source>
        <dbReference type="Proteomes" id="UP001139474"/>
    </source>
</evidence>
<dbReference type="Proteomes" id="UP001139474">
    <property type="component" value="Unassembled WGS sequence"/>
</dbReference>
<gene>
    <name evidence="3" type="ORF">NJR55_04330</name>
</gene>
<dbReference type="GO" id="GO:0008239">
    <property type="term" value="F:dipeptidyl-peptidase activity"/>
    <property type="evidence" value="ECO:0007669"/>
    <property type="project" value="TreeGrafter"/>
</dbReference>
<sequence length="765" mass="87018">MSDTSFRSLRLLAGLTAIITLSACSNLGGQSTADSDEADVTGVSQLTAEKIFASDTFSIDRPAPTRWLEDGSGYTTLEQSNSADGRDIVRYHPETNERTVLVSAEQLTPKGKDKALDIANYVWSDDGEKVLIFTNTKRSWRTHTLGDYWVLNRNNNELRQLGGNAPESTLQFAKFNPQGTKVAFVMQNNIYVQDLSSFTVSALTNDGSETIVNGTFDWVNEEEFFLRDGFRWSPDGQHIAYWQLDTEGTPVFTMINNTDGLYPTLKEFPYPKVGETNAAMRIGVMPASGGKTQWMDIPGDPRQHYLVRMNWAGNSEKLLIQQLTRKQHINRAFISDIETGRSQELLRESTDSWAEYVDDIHFLNDGREFTWLSERSGYRHIYRVQRDSGRTTAITRGNWDVVEVLRVNEENGWVYFIASPETPLERYLFRASLDGSGRLERLTPDMDGTHSYSISQDAKYAEHTFSSVKQVPVTNMISLPDHEVIRTVVDNNEVQQAVEQVQKQPVEFFRVEARDGLELDGYIMKPTDFDPSKEYPILFYVYGEPWGQTVANRWGGSLYLWHTMLTQQGYIVASIDNRGTKSPRGFDWRRSIYKNLGVVTVRDQYDALQQMLERWDFIDENRVGIWGHSGGGSQTLNALFRYPDSYHMGMALAPVPDLTLYDTIYQERYSGLLPESAERYKETSAITHAENLQGDLLLVHGTGDDNVHFQGSERLVNELIKHGKQFEFFAYPNRSHGIYEGEGTTLHLRTMMTEFVKENLPAGGR</sequence>
<name>A0A9X2G074_9GAMM</name>
<dbReference type="Pfam" id="PF00326">
    <property type="entry name" value="Peptidase_S9"/>
    <property type="match status" value="1"/>
</dbReference>
<protein>
    <submittedName>
        <fullName evidence="3">DPP IV N-terminal domain-containing protein</fullName>
    </submittedName>
</protein>
<dbReference type="InterPro" id="IPR050278">
    <property type="entry name" value="Serine_Prot_S9B/DPPIV"/>
</dbReference>
<dbReference type="Gene3D" id="2.140.10.30">
    <property type="entry name" value="Dipeptidylpeptidase IV, N-terminal domain"/>
    <property type="match status" value="1"/>
</dbReference>
<dbReference type="Gene3D" id="3.40.50.1820">
    <property type="entry name" value="alpha/beta hydrolase"/>
    <property type="match status" value="1"/>
</dbReference>
<dbReference type="AlphaFoldDB" id="A0A9X2G074"/>
<dbReference type="GO" id="GO:0006508">
    <property type="term" value="P:proteolysis"/>
    <property type="evidence" value="ECO:0007669"/>
    <property type="project" value="InterPro"/>
</dbReference>
<dbReference type="SUPFAM" id="SSF82171">
    <property type="entry name" value="DPP6 N-terminal domain-like"/>
    <property type="match status" value="1"/>
</dbReference>
<dbReference type="InterPro" id="IPR002469">
    <property type="entry name" value="Peptidase_S9B_N"/>
</dbReference>
<proteinExistence type="predicted"/>